<accession>A0A367J449</accession>
<organism evidence="1 2">
    <name type="scientific">Rhizopus azygosporus</name>
    <name type="common">Rhizopus microsporus var. azygosporus</name>
    <dbReference type="NCBI Taxonomy" id="86630"/>
    <lineage>
        <taxon>Eukaryota</taxon>
        <taxon>Fungi</taxon>
        <taxon>Fungi incertae sedis</taxon>
        <taxon>Mucoromycota</taxon>
        <taxon>Mucoromycotina</taxon>
        <taxon>Mucoromycetes</taxon>
        <taxon>Mucorales</taxon>
        <taxon>Mucorineae</taxon>
        <taxon>Rhizopodaceae</taxon>
        <taxon>Rhizopus</taxon>
    </lineage>
</organism>
<keyword evidence="2" id="KW-1185">Reference proteome</keyword>
<comment type="caution">
    <text evidence="1">The sequence shown here is derived from an EMBL/GenBank/DDBJ whole genome shotgun (WGS) entry which is preliminary data.</text>
</comment>
<evidence type="ECO:0000313" key="1">
    <source>
        <dbReference type="EMBL" id="RCH84707.1"/>
    </source>
</evidence>
<gene>
    <name evidence="1" type="ORF">CU097_007694</name>
</gene>
<protein>
    <recommendedName>
        <fullName evidence="3">Homologous-pairing protein 2 winged helix domain-containing protein</fullName>
    </recommendedName>
</protein>
<dbReference type="AlphaFoldDB" id="A0A367J449"/>
<evidence type="ECO:0008006" key="3">
    <source>
        <dbReference type="Google" id="ProtNLM"/>
    </source>
</evidence>
<sequence length="85" mass="9841">MSTSAAKLVKHFIAKNGPMTNQSLFKLVPQYEKDLISKSYLKKKVLQNLEGQGILIKKVNHQAGSKPIWEWHFKNAEDIERYKNL</sequence>
<reference evidence="1 2" key="1">
    <citation type="journal article" date="2018" name="G3 (Bethesda)">
        <title>Phylogenetic and Phylogenomic Definition of Rhizopus Species.</title>
        <authorList>
            <person name="Gryganskyi A.P."/>
            <person name="Golan J."/>
            <person name="Dolatabadi S."/>
            <person name="Mondo S."/>
            <person name="Robb S."/>
            <person name="Idnurm A."/>
            <person name="Muszewska A."/>
            <person name="Steczkiewicz K."/>
            <person name="Masonjones S."/>
            <person name="Liao H.L."/>
            <person name="Gajdeczka M.T."/>
            <person name="Anike F."/>
            <person name="Vuek A."/>
            <person name="Anishchenko I.M."/>
            <person name="Voigt K."/>
            <person name="de Hoog G.S."/>
            <person name="Smith M.E."/>
            <person name="Heitman J."/>
            <person name="Vilgalys R."/>
            <person name="Stajich J.E."/>
        </authorList>
    </citation>
    <scope>NUCLEOTIDE SEQUENCE [LARGE SCALE GENOMIC DNA]</scope>
    <source>
        <strain evidence="1 2">CBS 357.93</strain>
    </source>
</reference>
<proteinExistence type="predicted"/>
<dbReference type="EMBL" id="PJQL01002290">
    <property type="protein sequence ID" value="RCH84707.1"/>
    <property type="molecule type" value="Genomic_DNA"/>
</dbReference>
<dbReference type="OrthoDB" id="2208992at2759"/>
<name>A0A367J449_RHIAZ</name>
<evidence type="ECO:0000313" key="2">
    <source>
        <dbReference type="Proteomes" id="UP000252139"/>
    </source>
</evidence>
<dbReference type="Proteomes" id="UP000252139">
    <property type="component" value="Unassembled WGS sequence"/>
</dbReference>